<proteinExistence type="predicted"/>
<evidence type="ECO:0000313" key="1">
    <source>
        <dbReference type="EMBL" id="RXW13195.1"/>
    </source>
</evidence>
<comment type="caution">
    <text evidence="1">The sequence shown here is derived from an EMBL/GenBank/DDBJ whole genome shotgun (WGS) entry which is preliminary data.</text>
</comment>
<dbReference type="Proteomes" id="UP000290288">
    <property type="component" value="Unassembled WGS sequence"/>
</dbReference>
<dbReference type="EMBL" id="SDEE01000983">
    <property type="protein sequence ID" value="RXW13195.1"/>
    <property type="molecule type" value="Genomic_DNA"/>
</dbReference>
<name>A0A4Q2D4W1_9AGAR</name>
<dbReference type="AlphaFoldDB" id="A0A4Q2D4W1"/>
<sequence length="245" mass="27328">MYHLHAALSLKVPKGTSSIKWEHTIGDELYSKYILVSPKHSDPPIPSALFTKLAAALITRLSPLAATADELIPISVAKDVLRQSEIESWGRLCRLEGGDTMLASEIVPQEAEDRRNASFVRYKLYVDGNQRLFNARPRYTGKTFFGELKFIFLLKIPPTPELNITSLTFVAFAVIDECDNPTLHPSGLDIHVYSNQHGLDVVDITTVQSLVGRAHWNNRWAIFDCSGDLARTTFIEGESNSDAED</sequence>
<evidence type="ECO:0000313" key="2">
    <source>
        <dbReference type="Proteomes" id="UP000290288"/>
    </source>
</evidence>
<dbReference type="STRING" id="2316362.A0A4Q2D4W1"/>
<keyword evidence="2" id="KW-1185">Reference proteome</keyword>
<organism evidence="1 2">
    <name type="scientific">Candolleomyces aberdarensis</name>
    <dbReference type="NCBI Taxonomy" id="2316362"/>
    <lineage>
        <taxon>Eukaryota</taxon>
        <taxon>Fungi</taxon>
        <taxon>Dikarya</taxon>
        <taxon>Basidiomycota</taxon>
        <taxon>Agaricomycotina</taxon>
        <taxon>Agaricomycetes</taxon>
        <taxon>Agaricomycetidae</taxon>
        <taxon>Agaricales</taxon>
        <taxon>Agaricineae</taxon>
        <taxon>Psathyrellaceae</taxon>
        <taxon>Candolleomyces</taxon>
    </lineage>
</organism>
<gene>
    <name evidence="1" type="ORF">EST38_g12658</name>
</gene>
<dbReference type="OrthoDB" id="6613063at2759"/>
<reference evidence="1 2" key="1">
    <citation type="submission" date="2019-01" db="EMBL/GenBank/DDBJ databases">
        <title>Draft genome sequence of Psathyrella aberdarensis IHI B618.</title>
        <authorList>
            <person name="Buettner E."/>
            <person name="Kellner H."/>
        </authorList>
    </citation>
    <scope>NUCLEOTIDE SEQUENCE [LARGE SCALE GENOMIC DNA]</scope>
    <source>
        <strain evidence="1 2">IHI B618</strain>
    </source>
</reference>
<accession>A0A4Q2D4W1</accession>
<protein>
    <submittedName>
        <fullName evidence="1">Uncharacterized protein</fullName>
    </submittedName>
</protein>